<dbReference type="EMBL" id="RKLY01000003">
    <property type="protein sequence ID" value="TGD24844.1"/>
    <property type="molecule type" value="Genomic_DNA"/>
</dbReference>
<sequence length="190" mass="21182">MKKVLCASEIESAYTNNENNIEIDSETIITPLAQDLIDEYELNVEVKPVQSKNLNPNSISKELILSILKKILNDNFLTKLDSNGLKVIDGDSLVFQDIPNCLNNGTGKYCNFHLGDRDQTKFGLVKLANTEFTNIAKANAYLYISSGCFDISIGQDSCVAKQGDIIFIPKEVHVTIKVLKEVKFVYSINE</sequence>
<dbReference type="Proteomes" id="UP000298021">
    <property type="component" value="Unassembled WGS sequence"/>
</dbReference>
<dbReference type="SUPFAM" id="SSF51182">
    <property type="entry name" value="RmlC-like cupins"/>
    <property type="match status" value="1"/>
</dbReference>
<comment type="caution">
    <text evidence="1">The sequence shown here is derived from an EMBL/GenBank/DDBJ whole genome shotgun (WGS) entry which is preliminary data.</text>
</comment>
<dbReference type="RefSeq" id="WP_135371220.1">
    <property type="nucleotide sequence ID" value="NZ_RKLY01000003.1"/>
</dbReference>
<dbReference type="InterPro" id="IPR011051">
    <property type="entry name" value="RmlC_Cupin_sf"/>
</dbReference>
<accession>A0A4Z0JP41</accession>
<evidence type="ECO:0000313" key="1">
    <source>
        <dbReference type="EMBL" id="TGD24844.1"/>
    </source>
</evidence>
<protein>
    <submittedName>
        <fullName evidence="1">Uncharacterized protein</fullName>
    </submittedName>
</protein>
<dbReference type="Pfam" id="PF06249">
    <property type="entry name" value="EutQ"/>
    <property type="match status" value="1"/>
</dbReference>
<dbReference type="OrthoDB" id="3828611at2"/>
<evidence type="ECO:0000313" key="2">
    <source>
        <dbReference type="Proteomes" id="UP000298021"/>
    </source>
</evidence>
<dbReference type="InterPro" id="IPR010424">
    <property type="entry name" value="EutQ"/>
</dbReference>
<dbReference type="AlphaFoldDB" id="A0A4Z0JP41"/>
<proteinExistence type="predicted"/>
<dbReference type="InterPro" id="IPR014710">
    <property type="entry name" value="RmlC-like_jellyroll"/>
</dbReference>
<dbReference type="Gene3D" id="2.60.120.10">
    <property type="entry name" value="Jelly Rolls"/>
    <property type="match status" value="1"/>
</dbReference>
<gene>
    <name evidence="1" type="ORF">EGT49_01645</name>
</gene>
<reference evidence="1 2" key="1">
    <citation type="submission" date="2018-10" db="EMBL/GenBank/DDBJ databases">
        <title>Lactobacillus sp. R7 and Lactobacillus sp. R19 isolated from fermented mustard green product of Taiwan.</title>
        <authorList>
            <person name="Lin S.-T."/>
        </authorList>
    </citation>
    <scope>NUCLEOTIDE SEQUENCE [LARGE SCALE GENOMIC DNA]</scope>
    <source>
        <strain evidence="1 2">BCRC 81127</strain>
    </source>
</reference>
<keyword evidence="2" id="KW-1185">Reference proteome</keyword>
<organism evidence="1 2">
    <name type="scientific">Companilactobacillus suantsaicola</name>
    <dbReference type="NCBI Taxonomy" id="2487723"/>
    <lineage>
        <taxon>Bacteria</taxon>
        <taxon>Bacillati</taxon>
        <taxon>Bacillota</taxon>
        <taxon>Bacilli</taxon>
        <taxon>Lactobacillales</taxon>
        <taxon>Lactobacillaceae</taxon>
        <taxon>Companilactobacillus</taxon>
    </lineage>
</organism>
<name>A0A4Z0JP41_9LACO</name>